<dbReference type="InterPro" id="IPR008979">
    <property type="entry name" value="Galactose-bd-like_sf"/>
</dbReference>
<dbReference type="PANTHER" id="PTHR45713">
    <property type="entry name" value="FTP DOMAIN-CONTAINING PROTEIN"/>
    <property type="match status" value="1"/>
</dbReference>
<dbReference type="GeneID" id="119730764"/>
<dbReference type="Proteomes" id="UP000887568">
    <property type="component" value="Unplaced"/>
</dbReference>
<dbReference type="PANTHER" id="PTHR45713:SF6">
    <property type="entry name" value="F5_8 TYPE C DOMAIN-CONTAINING PROTEIN"/>
    <property type="match status" value="1"/>
</dbReference>
<dbReference type="RefSeq" id="XP_038059717.1">
    <property type="nucleotide sequence ID" value="XM_038203789.1"/>
</dbReference>
<reference evidence="2" key="1">
    <citation type="submission" date="2022-11" db="UniProtKB">
        <authorList>
            <consortium name="EnsemblMetazoa"/>
        </authorList>
    </citation>
    <scope>IDENTIFICATION</scope>
</reference>
<dbReference type="OrthoDB" id="547680at2759"/>
<dbReference type="AlphaFoldDB" id="A0A914A777"/>
<dbReference type="SUPFAM" id="SSF49785">
    <property type="entry name" value="Galactose-binding domain-like"/>
    <property type="match status" value="1"/>
</dbReference>
<sequence>MMFRDHLGTFLVVFVAFSLKEGLSLDLRGPGITTSQSSTAQDAEASNAVDRDTGTLAHTGYATPEQRTNPWWKVDLGAVYCLRKITLVNRNRLG</sequence>
<proteinExistence type="predicted"/>
<name>A0A914A777_PATMI</name>
<dbReference type="InterPro" id="IPR051941">
    <property type="entry name" value="BG_Antigen-Binding_Lectin"/>
</dbReference>
<protein>
    <recommendedName>
        <fullName evidence="4">Fucolectin tachylectin-4 pentraxin-1 domain-containing protein</fullName>
    </recommendedName>
</protein>
<dbReference type="EnsemblMetazoa" id="XM_038203789.1">
    <property type="protein sequence ID" value="XP_038059717.1"/>
    <property type="gene ID" value="LOC119730764"/>
</dbReference>
<organism evidence="2 3">
    <name type="scientific">Patiria miniata</name>
    <name type="common">Bat star</name>
    <name type="synonym">Asterina miniata</name>
    <dbReference type="NCBI Taxonomy" id="46514"/>
    <lineage>
        <taxon>Eukaryota</taxon>
        <taxon>Metazoa</taxon>
        <taxon>Echinodermata</taxon>
        <taxon>Eleutherozoa</taxon>
        <taxon>Asterozoa</taxon>
        <taxon>Asteroidea</taxon>
        <taxon>Valvatacea</taxon>
        <taxon>Valvatida</taxon>
        <taxon>Asterinidae</taxon>
        <taxon>Patiria</taxon>
    </lineage>
</organism>
<keyword evidence="3" id="KW-1185">Reference proteome</keyword>
<keyword evidence="1" id="KW-0732">Signal</keyword>
<accession>A0A914A777</accession>
<evidence type="ECO:0000313" key="2">
    <source>
        <dbReference type="EnsemblMetazoa" id="XP_038059717.1"/>
    </source>
</evidence>
<feature type="signal peptide" evidence="1">
    <location>
        <begin position="1"/>
        <end position="22"/>
    </location>
</feature>
<evidence type="ECO:0000313" key="3">
    <source>
        <dbReference type="Proteomes" id="UP000887568"/>
    </source>
</evidence>
<dbReference type="Gene3D" id="2.60.120.260">
    <property type="entry name" value="Galactose-binding domain-like"/>
    <property type="match status" value="1"/>
</dbReference>
<evidence type="ECO:0008006" key="4">
    <source>
        <dbReference type="Google" id="ProtNLM"/>
    </source>
</evidence>
<dbReference type="OMA" id="YDANPLY"/>
<feature type="chain" id="PRO_5037594180" description="Fucolectin tachylectin-4 pentraxin-1 domain-containing protein" evidence="1">
    <location>
        <begin position="23"/>
        <end position="94"/>
    </location>
</feature>
<evidence type="ECO:0000256" key="1">
    <source>
        <dbReference type="SAM" id="SignalP"/>
    </source>
</evidence>
<dbReference type="Pfam" id="PF22633">
    <property type="entry name" value="F5_F8_type_C_2"/>
    <property type="match status" value="1"/>
</dbReference>